<dbReference type="EMBL" id="JBHSBB010000005">
    <property type="protein sequence ID" value="MFC4030755.1"/>
    <property type="molecule type" value="Genomic_DNA"/>
</dbReference>
<dbReference type="PANTHER" id="PTHR43159">
    <property type="entry name" value="ENOYL-[ACYL-CARRIER-PROTEIN] REDUCTASE"/>
    <property type="match status" value="1"/>
</dbReference>
<accession>A0ABV8HFW1</accession>
<comment type="caution">
    <text evidence="9">The sequence shown here is derived from an EMBL/GenBank/DDBJ whole genome shotgun (WGS) entry which is preliminary data.</text>
</comment>
<dbReference type="GO" id="GO:0004318">
    <property type="term" value="F:enoyl-[acyl-carrier-protein] reductase (NADH) activity"/>
    <property type="evidence" value="ECO:0007669"/>
    <property type="project" value="UniProtKB-EC"/>
</dbReference>
<gene>
    <name evidence="9" type="primary">fabI</name>
    <name evidence="9" type="ORF">ACFO3J_04650</name>
</gene>
<dbReference type="Proteomes" id="UP001595765">
    <property type="component" value="Unassembled WGS sequence"/>
</dbReference>
<evidence type="ECO:0000256" key="6">
    <source>
        <dbReference type="ARBA" id="ARBA00023098"/>
    </source>
</evidence>
<evidence type="ECO:0000256" key="7">
    <source>
        <dbReference type="ARBA" id="ARBA00023160"/>
    </source>
</evidence>
<dbReference type="Gene3D" id="3.40.50.720">
    <property type="entry name" value="NAD(P)-binding Rossmann-like Domain"/>
    <property type="match status" value="1"/>
</dbReference>
<keyword evidence="6" id="KW-0443">Lipid metabolism</keyword>
<evidence type="ECO:0000256" key="8">
    <source>
        <dbReference type="PIRNR" id="PIRNR000094"/>
    </source>
</evidence>
<evidence type="ECO:0000256" key="5">
    <source>
        <dbReference type="ARBA" id="ARBA00023002"/>
    </source>
</evidence>
<comment type="pathway">
    <text evidence="1">Lipid metabolism.</text>
</comment>
<dbReference type="RefSeq" id="WP_386426357.1">
    <property type="nucleotide sequence ID" value="NZ_JBHSBB010000005.1"/>
</dbReference>
<keyword evidence="3 8" id="KW-0444">Lipid biosynthesis</keyword>
<keyword evidence="7 8" id="KW-0275">Fatty acid biosynthesis</keyword>
<comment type="similarity">
    <text evidence="2 8">Belongs to the short-chain dehydrogenases/reductases (SDR) family. FabI subfamily.</text>
</comment>
<dbReference type="PANTHER" id="PTHR43159:SF2">
    <property type="entry name" value="ENOYL-[ACYL-CARRIER-PROTEIN] REDUCTASE [NADH], CHLOROPLASTIC"/>
    <property type="match status" value="1"/>
</dbReference>
<dbReference type="InterPro" id="IPR014358">
    <property type="entry name" value="Enoyl-ACP_Rdtase_NADH"/>
</dbReference>
<reference evidence="10" key="1">
    <citation type="journal article" date="2019" name="Int. J. Syst. Evol. Microbiol.">
        <title>The Global Catalogue of Microorganisms (GCM) 10K type strain sequencing project: providing services to taxonomists for standard genome sequencing and annotation.</title>
        <authorList>
            <consortium name="The Broad Institute Genomics Platform"/>
            <consortium name="The Broad Institute Genome Sequencing Center for Infectious Disease"/>
            <person name="Wu L."/>
            <person name="Ma J."/>
        </authorList>
    </citation>
    <scope>NUCLEOTIDE SEQUENCE [LARGE SCALE GENOMIC DNA]</scope>
    <source>
        <strain evidence="10">CGMCC 4.7237</strain>
    </source>
</reference>
<evidence type="ECO:0000313" key="9">
    <source>
        <dbReference type="EMBL" id="MFC4030755.1"/>
    </source>
</evidence>
<dbReference type="InterPro" id="IPR002347">
    <property type="entry name" value="SDR_fam"/>
</dbReference>
<evidence type="ECO:0000256" key="1">
    <source>
        <dbReference type="ARBA" id="ARBA00005189"/>
    </source>
</evidence>
<dbReference type="PIRSF" id="PIRSF000094">
    <property type="entry name" value="Enoyl-ACP_rdct"/>
    <property type="match status" value="1"/>
</dbReference>
<evidence type="ECO:0000256" key="3">
    <source>
        <dbReference type="ARBA" id="ARBA00022516"/>
    </source>
</evidence>
<dbReference type="SUPFAM" id="SSF51735">
    <property type="entry name" value="NAD(P)-binding Rossmann-fold domains"/>
    <property type="match status" value="1"/>
</dbReference>
<evidence type="ECO:0000256" key="4">
    <source>
        <dbReference type="ARBA" id="ARBA00022832"/>
    </source>
</evidence>
<sequence length="273" mass="28841">MLLDGKRLVISGVLTEDSIAFGIARQAMEHGADVILTNAPGRPSSIMGRIAKRLPKEPVALLSADVTRPEELEQLAVDTAAVWDHVDGMLHAIAYAPADALGGNFLNTPWESVSTAMHVSAYSLKAMTVALRPLLEKAPAGASVMSLDFDAQVAWPVYDWMGPTKAALEAVTRYLARDLGPLGIRVNTISAGPIRSMAGKSIPGFEVLADNWHQRAPLGWDVRDTDVVAGTATYLFSDLSRGVTGSILHVDGGYHAMGAPTLAPALAPTPAQA</sequence>
<keyword evidence="4" id="KW-0276">Fatty acid metabolism</keyword>
<evidence type="ECO:0000256" key="2">
    <source>
        <dbReference type="ARBA" id="ARBA00009233"/>
    </source>
</evidence>
<keyword evidence="5 8" id="KW-0560">Oxidoreductase</keyword>
<dbReference type="EC" id="1.3.1.9" evidence="8"/>
<protein>
    <recommendedName>
        <fullName evidence="8">Enoyl-[acyl-carrier-protein] reductase [NADH]</fullName>
        <ecNumber evidence="8">1.3.1.9</ecNumber>
    </recommendedName>
</protein>
<dbReference type="Pfam" id="PF13561">
    <property type="entry name" value="adh_short_C2"/>
    <property type="match status" value="1"/>
</dbReference>
<name>A0ABV8HFW1_9ACTN</name>
<keyword evidence="8" id="KW-0520">NAD</keyword>
<dbReference type="Gene3D" id="1.10.8.400">
    <property type="entry name" value="Enoyl acyl carrier protein reductase"/>
    <property type="match status" value="1"/>
</dbReference>
<comment type="catalytic activity">
    <reaction evidence="8">
        <text>a 2,3-saturated acyl-[ACP] + NAD(+) = a (2E)-enoyl-[ACP] + NADH + H(+)</text>
        <dbReference type="Rhea" id="RHEA:10240"/>
        <dbReference type="Rhea" id="RHEA-COMP:9925"/>
        <dbReference type="Rhea" id="RHEA-COMP:9926"/>
        <dbReference type="ChEBI" id="CHEBI:15378"/>
        <dbReference type="ChEBI" id="CHEBI:57540"/>
        <dbReference type="ChEBI" id="CHEBI:57945"/>
        <dbReference type="ChEBI" id="CHEBI:78784"/>
        <dbReference type="ChEBI" id="CHEBI:78785"/>
        <dbReference type="EC" id="1.3.1.9"/>
    </reaction>
</comment>
<keyword evidence="10" id="KW-1185">Reference proteome</keyword>
<dbReference type="NCBIfam" id="NF005908">
    <property type="entry name" value="PRK07889.1"/>
    <property type="match status" value="1"/>
</dbReference>
<organism evidence="9 10">
    <name type="scientific">Streptomyces polygonati</name>
    <dbReference type="NCBI Taxonomy" id="1617087"/>
    <lineage>
        <taxon>Bacteria</taxon>
        <taxon>Bacillati</taxon>
        <taxon>Actinomycetota</taxon>
        <taxon>Actinomycetes</taxon>
        <taxon>Kitasatosporales</taxon>
        <taxon>Streptomycetaceae</taxon>
        <taxon>Streptomyces</taxon>
    </lineage>
</organism>
<dbReference type="InterPro" id="IPR036291">
    <property type="entry name" value="NAD(P)-bd_dom_sf"/>
</dbReference>
<evidence type="ECO:0000313" key="10">
    <source>
        <dbReference type="Proteomes" id="UP001595765"/>
    </source>
</evidence>
<proteinExistence type="inferred from homology"/>